<accession>I8X370</accession>
<dbReference type="STRING" id="997884.HMPREF1068_03849"/>
<dbReference type="EMBL" id="AGXS01000026">
    <property type="protein sequence ID" value="EIY44562.1"/>
    <property type="molecule type" value="Genomic_DNA"/>
</dbReference>
<dbReference type="AlphaFoldDB" id="I8X370"/>
<protein>
    <submittedName>
        <fullName evidence="1">Uncharacterized protein</fullName>
    </submittedName>
</protein>
<proteinExistence type="predicted"/>
<evidence type="ECO:0000313" key="2">
    <source>
        <dbReference type="Proteomes" id="UP000003089"/>
    </source>
</evidence>
<reference evidence="1 2" key="1">
    <citation type="submission" date="2012-02" db="EMBL/GenBank/DDBJ databases">
        <title>The Genome Sequence of Bacteroides nordii CL02T12C05.</title>
        <authorList>
            <consortium name="The Broad Institute Genome Sequencing Platform"/>
            <person name="Earl A."/>
            <person name="Ward D."/>
            <person name="Feldgarden M."/>
            <person name="Gevers D."/>
            <person name="Zitomersky N.L."/>
            <person name="Coyne M.J."/>
            <person name="Comstock L.E."/>
            <person name="Young S.K."/>
            <person name="Zeng Q."/>
            <person name="Gargeya S."/>
            <person name="Fitzgerald M."/>
            <person name="Haas B."/>
            <person name="Abouelleil A."/>
            <person name="Alvarado L."/>
            <person name="Arachchi H.M."/>
            <person name="Berlin A."/>
            <person name="Chapman S.B."/>
            <person name="Gearin G."/>
            <person name="Goldberg J."/>
            <person name="Griggs A."/>
            <person name="Gujja S."/>
            <person name="Hansen M."/>
            <person name="Heiman D."/>
            <person name="Howarth C."/>
            <person name="Larimer J."/>
            <person name="Lui A."/>
            <person name="MacDonald P.J.P."/>
            <person name="McCowen C."/>
            <person name="Montmayeur A."/>
            <person name="Murphy C."/>
            <person name="Neiman D."/>
            <person name="Pearson M."/>
            <person name="Priest M."/>
            <person name="Roberts A."/>
            <person name="Saif S."/>
            <person name="Shea T."/>
            <person name="Sisk P."/>
            <person name="Stolte C."/>
            <person name="Sykes S."/>
            <person name="Wortman J."/>
            <person name="Nusbaum C."/>
            <person name="Birren B."/>
        </authorList>
    </citation>
    <scope>NUCLEOTIDE SEQUENCE [LARGE SCALE GENOMIC DNA]</scope>
    <source>
        <strain evidence="1 2">CL02T12C05</strain>
    </source>
</reference>
<keyword evidence="2" id="KW-1185">Reference proteome</keyword>
<sequence>MSAKEKQNNYKRNILKKQSLLLDFIGYIDKITTFARK</sequence>
<name>I8X370_9BACE</name>
<organism evidence="1 2">
    <name type="scientific">Bacteroides nordii CL02T12C05</name>
    <dbReference type="NCBI Taxonomy" id="997884"/>
    <lineage>
        <taxon>Bacteria</taxon>
        <taxon>Pseudomonadati</taxon>
        <taxon>Bacteroidota</taxon>
        <taxon>Bacteroidia</taxon>
        <taxon>Bacteroidales</taxon>
        <taxon>Bacteroidaceae</taxon>
        <taxon>Bacteroides</taxon>
    </lineage>
</organism>
<gene>
    <name evidence="1" type="ORF">HMPREF1068_03849</name>
</gene>
<dbReference type="Proteomes" id="UP000003089">
    <property type="component" value="Unassembled WGS sequence"/>
</dbReference>
<comment type="caution">
    <text evidence="1">The sequence shown here is derived from an EMBL/GenBank/DDBJ whole genome shotgun (WGS) entry which is preliminary data.</text>
</comment>
<dbReference type="HOGENOM" id="CLU_3340242_0_0_10"/>
<evidence type="ECO:0000313" key="1">
    <source>
        <dbReference type="EMBL" id="EIY44562.1"/>
    </source>
</evidence>
<dbReference type="PATRIC" id="fig|997884.3.peg.3950"/>